<dbReference type="Pfam" id="PF00069">
    <property type="entry name" value="Pkinase"/>
    <property type="match status" value="1"/>
</dbReference>
<evidence type="ECO:0000256" key="5">
    <source>
        <dbReference type="ARBA" id="ARBA00022777"/>
    </source>
</evidence>
<dbReference type="PROSITE" id="PS00107">
    <property type="entry name" value="PROTEIN_KINASE_ATP"/>
    <property type="match status" value="1"/>
</dbReference>
<reference evidence="11 12" key="1">
    <citation type="submission" date="2021-04" db="EMBL/GenBank/DDBJ databases">
        <authorList>
            <person name="Bliznina A."/>
        </authorList>
    </citation>
    <scope>NUCLEOTIDE SEQUENCE [LARGE SCALE GENOMIC DNA]</scope>
</reference>
<dbReference type="Gene3D" id="3.30.200.20">
    <property type="entry name" value="Phosphorylase Kinase, domain 1"/>
    <property type="match status" value="1"/>
</dbReference>
<evidence type="ECO:0000256" key="7">
    <source>
        <dbReference type="PROSITE-ProRule" id="PRU10141"/>
    </source>
</evidence>
<feature type="binding site" evidence="7">
    <location>
        <position position="984"/>
    </location>
    <ligand>
        <name>ATP</name>
        <dbReference type="ChEBI" id="CHEBI:30616"/>
    </ligand>
</feature>
<feature type="compositionally biased region" description="Basic residues" evidence="9">
    <location>
        <begin position="1267"/>
        <end position="1276"/>
    </location>
</feature>
<feature type="domain" description="Protein kinase" evidence="10">
    <location>
        <begin position="955"/>
        <end position="1244"/>
    </location>
</feature>
<gene>
    <name evidence="11" type="ORF">OKIOD_LOCUS3601</name>
</gene>
<dbReference type="PROSITE" id="PS00108">
    <property type="entry name" value="PROTEIN_KINASE_ST"/>
    <property type="match status" value="1"/>
</dbReference>
<keyword evidence="3" id="KW-0808">Transferase</keyword>
<evidence type="ECO:0000256" key="2">
    <source>
        <dbReference type="ARBA" id="ARBA00022527"/>
    </source>
</evidence>
<evidence type="ECO:0000256" key="8">
    <source>
        <dbReference type="SAM" id="Coils"/>
    </source>
</evidence>
<evidence type="ECO:0000256" key="6">
    <source>
        <dbReference type="ARBA" id="ARBA00022840"/>
    </source>
</evidence>
<feature type="compositionally biased region" description="Basic and acidic residues" evidence="9">
    <location>
        <begin position="47"/>
        <end position="56"/>
    </location>
</feature>
<evidence type="ECO:0000256" key="4">
    <source>
        <dbReference type="ARBA" id="ARBA00022741"/>
    </source>
</evidence>
<keyword evidence="8" id="KW-0175">Coiled coil</keyword>
<feature type="compositionally biased region" description="Low complexity" evidence="9">
    <location>
        <begin position="32"/>
        <end position="45"/>
    </location>
</feature>
<protein>
    <submittedName>
        <fullName evidence="11">Oidioi.mRNA.OKI2018_I69.PAR.g12043.t1.cds</fullName>
    </submittedName>
</protein>
<dbReference type="InterPro" id="IPR017441">
    <property type="entry name" value="Protein_kinase_ATP_BS"/>
</dbReference>
<evidence type="ECO:0000256" key="9">
    <source>
        <dbReference type="SAM" id="MobiDB-lite"/>
    </source>
</evidence>
<feature type="compositionally biased region" description="Polar residues" evidence="9">
    <location>
        <begin position="247"/>
        <end position="258"/>
    </location>
</feature>
<dbReference type="InterPro" id="IPR008271">
    <property type="entry name" value="Ser/Thr_kinase_AS"/>
</dbReference>
<dbReference type="PANTHER" id="PTHR24056">
    <property type="entry name" value="CELL DIVISION PROTEIN KINASE"/>
    <property type="match status" value="1"/>
</dbReference>
<feature type="coiled-coil region" evidence="8">
    <location>
        <begin position="702"/>
        <end position="730"/>
    </location>
</feature>
<feature type="region of interest" description="Disordered" evidence="9">
    <location>
        <begin position="1"/>
        <end position="188"/>
    </location>
</feature>
<feature type="region of interest" description="Disordered" evidence="9">
    <location>
        <begin position="507"/>
        <end position="532"/>
    </location>
</feature>
<keyword evidence="12" id="KW-1185">Reference proteome</keyword>
<dbReference type="CDD" id="cd07840">
    <property type="entry name" value="STKc_CDK9_like"/>
    <property type="match status" value="1"/>
</dbReference>
<keyword evidence="6 7" id="KW-0067">ATP-binding</keyword>
<keyword evidence="5" id="KW-0418">Kinase</keyword>
<keyword evidence="4 7" id="KW-0547">Nucleotide-binding</keyword>
<evidence type="ECO:0000256" key="1">
    <source>
        <dbReference type="ARBA" id="ARBA00006485"/>
    </source>
</evidence>
<feature type="compositionally biased region" description="Basic and acidic residues" evidence="9">
    <location>
        <begin position="837"/>
        <end position="852"/>
    </location>
</feature>
<feature type="compositionally biased region" description="Basic and acidic residues" evidence="9">
    <location>
        <begin position="86"/>
        <end position="98"/>
    </location>
</feature>
<accession>A0ABN7S5Y0</accession>
<feature type="region of interest" description="Disordered" evidence="9">
    <location>
        <begin position="230"/>
        <end position="277"/>
    </location>
</feature>
<feature type="compositionally biased region" description="Basic and acidic residues" evidence="9">
    <location>
        <begin position="259"/>
        <end position="275"/>
    </location>
</feature>
<feature type="compositionally biased region" description="Polar residues" evidence="9">
    <location>
        <begin position="99"/>
        <end position="109"/>
    </location>
</feature>
<dbReference type="InterPro" id="IPR000719">
    <property type="entry name" value="Prot_kinase_dom"/>
</dbReference>
<dbReference type="InterPro" id="IPR050108">
    <property type="entry name" value="CDK"/>
</dbReference>
<comment type="similarity">
    <text evidence="1">Belongs to the protein kinase superfamily. CMGC Ser/Thr protein kinase family. CDC2/CDKX subfamily.</text>
</comment>
<feature type="region of interest" description="Disordered" evidence="9">
    <location>
        <begin position="828"/>
        <end position="919"/>
    </location>
</feature>
<evidence type="ECO:0000313" key="12">
    <source>
        <dbReference type="Proteomes" id="UP001158576"/>
    </source>
</evidence>
<dbReference type="PANTHER" id="PTHR24056:SF546">
    <property type="entry name" value="CYCLIN-DEPENDENT KINASE 12"/>
    <property type="match status" value="1"/>
</dbReference>
<dbReference type="EMBL" id="OU015568">
    <property type="protein sequence ID" value="CAG5088998.1"/>
    <property type="molecule type" value="Genomic_DNA"/>
</dbReference>
<organism evidence="11 12">
    <name type="scientific">Oikopleura dioica</name>
    <name type="common">Tunicate</name>
    <dbReference type="NCBI Taxonomy" id="34765"/>
    <lineage>
        <taxon>Eukaryota</taxon>
        <taxon>Metazoa</taxon>
        <taxon>Chordata</taxon>
        <taxon>Tunicata</taxon>
        <taxon>Appendicularia</taxon>
        <taxon>Copelata</taxon>
        <taxon>Oikopleuridae</taxon>
        <taxon>Oikopleura</taxon>
    </lineage>
</organism>
<feature type="region of interest" description="Disordered" evidence="9">
    <location>
        <begin position="1254"/>
        <end position="1280"/>
    </location>
</feature>
<feature type="compositionally biased region" description="Low complexity" evidence="9">
    <location>
        <begin position="875"/>
        <end position="899"/>
    </location>
</feature>
<feature type="compositionally biased region" description="Basic residues" evidence="9">
    <location>
        <begin position="900"/>
        <end position="909"/>
    </location>
</feature>
<keyword evidence="2" id="KW-0723">Serine/threonine-protein kinase</keyword>
<proteinExistence type="inferred from homology"/>
<dbReference type="InterPro" id="IPR011009">
    <property type="entry name" value="Kinase-like_dom_sf"/>
</dbReference>
<dbReference type="Gene3D" id="1.10.510.10">
    <property type="entry name" value="Transferase(Phosphotransferase) domain 1"/>
    <property type="match status" value="1"/>
</dbReference>
<feature type="compositionally biased region" description="Polar residues" evidence="9">
    <location>
        <begin position="853"/>
        <end position="868"/>
    </location>
</feature>
<dbReference type="SUPFAM" id="SSF56112">
    <property type="entry name" value="Protein kinase-like (PK-like)"/>
    <property type="match status" value="1"/>
</dbReference>
<evidence type="ECO:0000256" key="3">
    <source>
        <dbReference type="ARBA" id="ARBA00022679"/>
    </source>
</evidence>
<evidence type="ECO:0000313" key="11">
    <source>
        <dbReference type="EMBL" id="CAG5088998.1"/>
    </source>
</evidence>
<evidence type="ECO:0000259" key="10">
    <source>
        <dbReference type="SMART" id="SM00220"/>
    </source>
</evidence>
<sequence>MMIVQVDKNPKQGENNRKFPKHTPKSVEKSDSSSSSEPITGSSTESDGDKNTDIRKYTNSSDIDYRKLIPAQSVSVRKLKIRGTRKNSEKSKMLEKSKQSPLPSRTFSNPRALRNISSEQEESQNHQPRKTMPKLSASEEGEILSDNAQPRKISVDSAKSSISERRTISSTNRPISENLPKNYEKKVQCSSEIVEILDDDDEAENEDDDDRNSLDALEQDLIDPLAEIDNFEEHPSPGTPCEDDTVQRVSSEPNNFPTSDRRNSCPDEQGGRRDSSVLGDLVQVPEVYFDIFLDQVILDLTQDVFKSSIERECCLVETTANLFDQLLVENIEQVAVESTEKEVIERATMSKTYCGMVEDLVKELLEEEKKSFEEDKKHEDLLYLLENIEAHDDCCLEGTQGSSEQCSRFCEALESMDERLENTWVKDLADFDDITVKGKSQICLNELFSRDDFADLSHERMIEIEFDQEDYEVVYKWPNLARKQRFQQRKSAKSPAKIQLDAMIAAKKESKSGKNSNSGSRKRSQTVSKSISPKFDGDLPIYDKETEDCFASQEKTKEVISLLSSDESEKATKSSSKSENFQVEEKLYEPIISSIVSDLVKETLENEKRKENELVERVTEKSVLRIFQQFYGNEHAILHIARESIDIRMRELVKDILQNEKERLVFSKKLEEDFFTHLVQKLVSELFMEILPKEKSKASVAMDSYKDLVAEEVRNLLNAQKEKKILKEEEDPSLRLSEEDSVLIERWWHEAQPKKFSISTLLGKSPSSSAQPAAAKIQPGMTGAVIPQEQMADVFDPLSALGLDYSNNKRRQSIMEELNGLKYAVCDSKSPKVTTPGKDKLANSKGTPKDYRSNFQKGACSSNSNSPKSELLGVSSDATVSSTASSSSSTVKPSSSSKAVSRRSSRKLQRPTENVFDGIRRTLGERRPTLTSIPSICGSRKDLTIEDPLECVDNYRLDAIIGEGTFGQVFRGECKSTKSLVALKKVRMDREKEGFPITAIREVKLLSKLNHRNVVDLKTVVQAKDLSSFFLVFEFVDNDLTGIIEHAPLKSDQIKKLFYQILLGLEYCHANDVFHRDLKCSNILIAKDGSVKLGDFGLARICLPTDSRPFTNKVITLWYRPPELLVGDDRYTGKIDMWSAGCILGEMYQRKPVFQASTDVAQLEVISKLCGIPDPAAWPEIIHYKHFKTLVTPLITRFHPKPRRKIAEQFCALPPDALEVLDGLLRLNPKTRLSATEALKKPWFRNLSEDTRADLGSPENLHEMSARRKRKAKRQAKRADSFSDKMTKIKRLTTAFPQLTLMILAEKAGIELTHEVRENLGSQRLSRIFGSTLPQQTIEPIADIVIQLASKNISIRKTARL</sequence>
<name>A0ABN7S5Y0_OIKDI</name>
<dbReference type="SMART" id="SM00220">
    <property type="entry name" value="S_TKc"/>
    <property type="match status" value="1"/>
</dbReference>
<dbReference type="Proteomes" id="UP001158576">
    <property type="component" value="Chromosome PAR"/>
</dbReference>
<feature type="compositionally biased region" description="Basic and acidic residues" evidence="9">
    <location>
        <begin position="8"/>
        <end position="17"/>
    </location>
</feature>